<feature type="compositionally biased region" description="Polar residues" evidence="1">
    <location>
        <begin position="346"/>
        <end position="362"/>
    </location>
</feature>
<feature type="region of interest" description="Disordered" evidence="1">
    <location>
        <begin position="418"/>
        <end position="455"/>
    </location>
</feature>
<reference evidence="3 4" key="1">
    <citation type="submission" date="2024-03" db="EMBL/GenBank/DDBJ databases">
        <title>Complete genome sequence of the green alga Chloropicon roscoffensis RCC1871.</title>
        <authorList>
            <person name="Lemieux C."/>
            <person name="Pombert J.-F."/>
            <person name="Otis C."/>
            <person name="Turmel M."/>
        </authorList>
    </citation>
    <scope>NUCLEOTIDE SEQUENCE [LARGE SCALE GENOMIC DNA]</scope>
    <source>
        <strain evidence="3 4">RCC1871</strain>
    </source>
</reference>
<feature type="transmembrane region" description="Helical" evidence="2">
    <location>
        <begin position="26"/>
        <end position="49"/>
    </location>
</feature>
<dbReference type="EMBL" id="CP151509">
    <property type="protein sequence ID" value="WZN64306.1"/>
    <property type="molecule type" value="Genomic_DNA"/>
</dbReference>
<evidence type="ECO:0000256" key="1">
    <source>
        <dbReference type="SAM" id="MobiDB-lite"/>
    </source>
</evidence>
<sequence>MIEQGVDVAKSVACGPACAGNPLMRLAALILCLVLAGPVMFLCGVSYLFDTATDTRGSAIKAYNNQVGAWQSMVQQTVLSEGQFMNTTMEFAYKCNGMSNLNHKSELYNLTFGYEPEDEIVEKNKEGVKALQPQYKYYYERPQTAHSSKLRNCEIDITIRSNSTTLVQFSRPYMTTELVKCNPKDTFRACSEVLYLSDVCVKVKWQYGKYVLDKRFPAGEFGCFYDDDSKSFKPTQYWSGDEPYFMNLMVRFSDDPYLTYMEETDGTGKFGLDSGGKIKLGVSLLVMGALICMLEIHVFKQIRGFVRSGQGTMRPSHPIQRFYYDSADYYNRAHARDRLRQKQRNHNFGTGPHNQYSSQQNARFGGGNIPTSYPAVNNRTSFGVYQPTGYNQQPQAQPTGYRIDNPLGSPSIPTGYPGTATGTPTYTYNAQPGVATSTVDHGRKDEKTSRFGGGD</sequence>
<keyword evidence="2" id="KW-0812">Transmembrane</keyword>
<organism evidence="3 4">
    <name type="scientific">Chloropicon roscoffensis</name>
    <dbReference type="NCBI Taxonomy" id="1461544"/>
    <lineage>
        <taxon>Eukaryota</taxon>
        <taxon>Viridiplantae</taxon>
        <taxon>Chlorophyta</taxon>
        <taxon>Chloropicophyceae</taxon>
        <taxon>Chloropicales</taxon>
        <taxon>Chloropicaceae</taxon>
        <taxon>Chloropicon</taxon>
    </lineage>
</organism>
<feature type="compositionally biased region" description="Basic and acidic residues" evidence="1">
    <location>
        <begin position="440"/>
        <end position="449"/>
    </location>
</feature>
<dbReference type="AlphaFoldDB" id="A0AAX4PEX8"/>
<protein>
    <submittedName>
        <fullName evidence="3">Uncharacterized protein</fullName>
    </submittedName>
</protein>
<gene>
    <name evidence="3" type="ORF">HKI87_09g58620</name>
</gene>
<keyword evidence="4" id="KW-1185">Reference proteome</keyword>
<proteinExistence type="predicted"/>
<feature type="region of interest" description="Disordered" evidence="1">
    <location>
        <begin position="344"/>
        <end position="365"/>
    </location>
</feature>
<accession>A0AAX4PEX8</accession>
<feature type="compositionally biased region" description="Low complexity" evidence="1">
    <location>
        <begin position="418"/>
        <end position="428"/>
    </location>
</feature>
<keyword evidence="2" id="KW-0472">Membrane</keyword>
<keyword evidence="2" id="KW-1133">Transmembrane helix</keyword>
<evidence type="ECO:0000256" key="2">
    <source>
        <dbReference type="SAM" id="Phobius"/>
    </source>
</evidence>
<name>A0AAX4PEX8_9CHLO</name>
<feature type="transmembrane region" description="Helical" evidence="2">
    <location>
        <begin position="280"/>
        <end position="299"/>
    </location>
</feature>
<evidence type="ECO:0000313" key="3">
    <source>
        <dbReference type="EMBL" id="WZN64306.1"/>
    </source>
</evidence>
<dbReference type="Proteomes" id="UP001472866">
    <property type="component" value="Chromosome 09"/>
</dbReference>
<evidence type="ECO:0000313" key="4">
    <source>
        <dbReference type="Proteomes" id="UP001472866"/>
    </source>
</evidence>